<dbReference type="PANTHER" id="PTHR34145">
    <property type="entry name" value="OS02G0105600 PROTEIN"/>
    <property type="match status" value="1"/>
</dbReference>
<dbReference type="InterPro" id="IPR055357">
    <property type="entry name" value="LRR_At1g61320_AtMIF1"/>
</dbReference>
<reference evidence="3" key="2">
    <citation type="submission" date="2020-10" db="EMBL/GenBank/DDBJ databases">
        <authorList>
            <person name="Scholz U."/>
            <person name="Mascher M."/>
            <person name="Fiebig A."/>
        </authorList>
    </citation>
    <scope>NUCLEOTIDE SEQUENCE [LARGE SCALE GENOMIC DNA]</scope>
    <source>
        <strain evidence="3">cv. Morex</strain>
    </source>
</reference>
<dbReference type="InterPro" id="IPR001810">
    <property type="entry name" value="F-box_dom"/>
</dbReference>
<dbReference type="InterPro" id="IPR053772">
    <property type="entry name" value="At1g61320/At1g61330-like"/>
</dbReference>
<evidence type="ECO:0000313" key="3">
    <source>
        <dbReference type="EnsemblPlants" id="HORVU.MOREX.r3.2HG0210090.1"/>
    </source>
</evidence>
<evidence type="ECO:0000259" key="2">
    <source>
        <dbReference type="Pfam" id="PF23622"/>
    </source>
</evidence>
<dbReference type="Gramene" id="HORVU.MOREX.r3.2HG0210090.1">
    <property type="protein sequence ID" value="HORVU.MOREX.r3.2HG0210090.1"/>
    <property type="gene ID" value="HORVU.MOREX.r3.2HG0210090"/>
</dbReference>
<accession>A0A8I6XRU1</accession>
<reference evidence="4" key="1">
    <citation type="journal article" date="2012" name="Nature">
        <title>A physical, genetic and functional sequence assembly of the barley genome.</title>
        <authorList>
            <consortium name="The International Barley Genome Sequencing Consortium"/>
            <person name="Mayer K.F."/>
            <person name="Waugh R."/>
            <person name="Brown J.W."/>
            <person name="Schulman A."/>
            <person name="Langridge P."/>
            <person name="Platzer M."/>
            <person name="Fincher G.B."/>
            <person name="Muehlbauer G.J."/>
            <person name="Sato K."/>
            <person name="Close T.J."/>
            <person name="Wise R.P."/>
            <person name="Stein N."/>
        </authorList>
    </citation>
    <scope>NUCLEOTIDE SEQUENCE [LARGE SCALE GENOMIC DNA]</scope>
    <source>
        <strain evidence="4">cv. Morex</strain>
    </source>
</reference>
<dbReference type="AlphaFoldDB" id="A0A8I6XRU1"/>
<sequence length="516" mass="58401">MGISAVDAPRAFSMGISAVVRGTKQRLRELFCANSRSTSSQDAFEKLPVDIMHHIYSILPLRDAARAACVSHGFLLLWRCYSNLKLDVGTLGLAHKKYEDWEIFLIDIVDRILRNHSGNGVETLDLGLLCCKNIDPSYLDRWLQIVVRLGIKQLNLQMTTFKKKEYSFPCSVLSDDAAASSIRSICLGGCAFRPTPTLGCLRRLKALSLFCVQITDEGLGHLLSKSFALEHIYLYECNEIICLKIPCMLQQLQVLTVKMCERLQVVEINAPRLSSFHFNGNLVKISVVDPSPLRDVSFSSPCRSRMLSYARTRLPSITRNVTSLTLLSYAEDVNIPMLHSKFPRLKKLEVKIKRPQDVMCLVSFLDASPALDSFILHVDVNVMRPDSVVGGENAADDPRWKPQCRHDCLREVRIIGFSSEKNLVQFVIYIVESTPRLESITLDTTFLSGRSCDINDKSRKMKMWCSMMTEGCIAEAHRAVKVANRYIAERVPSGVRFQVLEPCTQCHTRTRRVLWY</sequence>
<dbReference type="Gene3D" id="1.20.1280.50">
    <property type="match status" value="1"/>
</dbReference>
<dbReference type="Gene3D" id="3.80.10.10">
    <property type="entry name" value="Ribonuclease Inhibitor"/>
    <property type="match status" value="1"/>
</dbReference>
<dbReference type="Pfam" id="PF23622">
    <property type="entry name" value="LRR_At1g61320_AtMIF1"/>
    <property type="match status" value="1"/>
</dbReference>
<proteinExistence type="predicted"/>
<dbReference type="EnsemblPlants" id="HORVU.MOREX.r3.2HG0210090.1">
    <property type="protein sequence ID" value="HORVU.MOREX.r3.2HG0210090.1"/>
    <property type="gene ID" value="HORVU.MOREX.r3.2HG0210090"/>
</dbReference>
<dbReference type="Proteomes" id="UP000011116">
    <property type="component" value="Chromosome 2H"/>
</dbReference>
<keyword evidence="4" id="KW-1185">Reference proteome</keyword>
<dbReference type="SUPFAM" id="SSF81383">
    <property type="entry name" value="F-box domain"/>
    <property type="match status" value="1"/>
</dbReference>
<dbReference type="SUPFAM" id="SSF52047">
    <property type="entry name" value="RNI-like"/>
    <property type="match status" value="1"/>
</dbReference>
<dbReference type="InterPro" id="IPR032675">
    <property type="entry name" value="LRR_dom_sf"/>
</dbReference>
<feature type="domain" description="F-box" evidence="1">
    <location>
        <begin position="45"/>
        <end position="79"/>
    </location>
</feature>
<organism evidence="3 4">
    <name type="scientific">Hordeum vulgare subsp. vulgare</name>
    <name type="common">Domesticated barley</name>
    <dbReference type="NCBI Taxonomy" id="112509"/>
    <lineage>
        <taxon>Eukaryota</taxon>
        <taxon>Viridiplantae</taxon>
        <taxon>Streptophyta</taxon>
        <taxon>Embryophyta</taxon>
        <taxon>Tracheophyta</taxon>
        <taxon>Spermatophyta</taxon>
        <taxon>Magnoliopsida</taxon>
        <taxon>Liliopsida</taxon>
        <taxon>Poales</taxon>
        <taxon>Poaceae</taxon>
        <taxon>BOP clade</taxon>
        <taxon>Pooideae</taxon>
        <taxon>Triticodae</taxon>
        <taxon>Triticeae</taxon>
        <taxon>Hordeinae</taxon>
        <taxon>Hordeum</taxon>
    </lineage>
</organism>
<evidence type="ECO:0000259" key="1">
    <source>
        <dbReference type="Pfam" id="PF00646"/>
    </source>
</evidence>
<dbReference type="Pfam" id="PF00646">
    <property type="entry name" value="F-box"/>
    <property type="match status" value="1"/>
</dbReference>
<name>A0A8I6XRU1_HORVV</name>
<feature type="domain" description="At1g61320/AtMIF1 LRR" evidence="2">
    <location>
        <begin position="112"/>
        <end position="504"/>
    </location>
</feature>
<dbReference type="InterPro" id="IPR036047">
    <property type="entry name" value="F-box-like_dom_sf"/>
</dbReference>
<dbReference type="PANTHER" id="PTHR34145:SF67">
    <property type="entry name" value="F-BOX DOMAIN-CONTAINING PROTEIN"/>
    <property type="match status" value="1"/>
</dbReference>
<protein>
    <recommendedName>
        <fullName evidence="5">F-box domain-containing protein</fullName>
    </recommendedName>
</protein>
<reference evidence="3" key="3">
    <citation type="submission" date="2022-01" db="UniProtKB">
        <authorList>
            <consortium name="EnsemblPlants"/>
        </authorList>
    </citation>
    <scope>IDENTIFICATION</scope>
    <source>
        <strain evidence="3">subsp. vulgare</strain>
    </source>
</reference>
<evidence type="ECO:0000313" key="4">
    <source>
        <dbReference type="Proteomes" id="UP000011116"/>
    </source>
</evidence>
<evidence type="ECO:0008006" key="5">
    <source>
        <dbReference type="Google" id="ProtNLM"/>
    </source>
</evidence>